<dbReference type="AlphaFoldDB" id="A0A6S6UI96"/>
<keyword evidence="1" id="KW-1133">Transmembrane helix</keyword>
<dbReference type="EMBL" id="CACVAT010000593">
    <property type="protein sequence ID" value="CAA6830501.1"/>
    <property type="molecule type" value="Genomic_DNA"/>
</dbReference>
<dbReference type="GO" id="GO:0004177">
    <property type="term" value="F:aminopeptidase activity"/>
    <property type="evidence" value="ECO:0007669"/>
    <property type="project" value="TreeGrafter"/>
</dbReference>
<dbReference type="InterPro" id="IPR042252">
    <property type="entry name" value="MtfA_N"/>
</dbReference>
<protein>
    <recommendedName>
        <fullName evidence="3">Inner membrane protein</fullName>
    </recommendedName>
</protein>
<dbReference type="PANTHER" id="PTHR30164:SF2">
    <property type="entry name" value="PROTEIN MTFA"/>
    <property type="match status" value="1"/>
</dbReference>
<dbReference type="GO" id="GO:0008237">
    <property type="term" value="F:metallopeptidase activity"/>
    <property type="evidence" value="ECO:0007669"/>
    <property type="project" value="InterPro"/>
</dbReference>
<sequence>MSRNGSFEMPAPSLIFIMLLILAAIAYFSWPRYRLKQALAQPFPTEWRRILQKNLPIYRRMPTDLQLQLKRGIQQFIHEKHFSGHSGLEVTDEMRVTIAASACLLLLNRKSSVYPGLRYILVYPNAFMVGRESLDEAGLPGTNYRSLLGESWSTGKVILSWEDVLRGNLDFSDGANVALHEFAHQLDHATGSTNGAPFVGGRASYRRWARVLTEEFEKLQQAAYRGDQTLLDHYGATEPAEFFAVVTETFFELPQLMKEEHPALFEQLQKYYRVNPIEWT</sequence>
<dbReference type="Gene3D" id="1.10.472.150">
    <property type="entry name" value="Glucose-regulated metallo-peptidase M90, N-terminal domain"/>
    <property type="match status" value="1"/>
</dbReference>
<accession>A0A6S6UI96</accession>
<dbReference type="PANTHER" id="PTHR30164">
    <property type="entry name" value="MTFA PEPTIDASE"/>
    <property type="match status" value="1"/>
</dbReference>
<reference evidence="2" key="1">
    <citation type="submission" date="2020-01" db="EMBL/GenBank/DDBJ databases">
        <authorList>
            <person name="Meier V. D."/>
            <person name="Meier V D."/>
        </authorList>
    </citation>
    <scope>NUCLEOTIDE SEQUENCE</scope>
    <source>
        <strain evidence="2">HLG_WM_MAG_09</strain>
    </source>
</reference>
<dbReference type="InterPro" id="IPR024079">
    <property type="entry name" value="MetalloPept_cat_dom_sf"/>
</dbReference>
<name>A0A6S6UI96_9GAMM</name>
<proteinExistence type="predicted"/>
<organism evidence="2">
    <name type="scientific">uncultured Thiotrichaceae bacterium</name>
    <dbReference type="NCBI Taxonomy" id="298394"/>
    <lineage>
        <taxon>Bacteria</taxon>
        <taxon>Pseudomonadati</taxon>
        <taxon>Pseudomonadota</taxon>
        <taxon>Gammaproteobacteria</taxon>
        <taxon>Thiotrichales</taxon>
        <taxon>Thiotrichaceae</taxon>
        <taxon>environmental samples</taxon>
    </lineage>
</organism>
<gene>
    <name evidence="2" type="ORF">HELGO_WM25296</name>
</gene>
<evidence type="ECO:0000313" key="2">
    <source>
        <dbReference type="EMBL" id="CAA6830501.1"/>
    </source>
</evidence>
<keyword evidence="1" id="KW-0472">Membrane</keyword>
<dbReference type="Pfam" id="PF06167">
    <property type="entry name" value="Peptidase_M90"/>
    <property type="match status" value="1"/>
</dbReference>
<dbReference type="Gene3D" id="3.40.390.10">
    <property type="entry name" value="Collagenase (Catalytic Domain)"/>
    <property type="match status" value="1"/>
</dbReference>
<dbReference type="CDD" id="cd20169">
    <property type="entry name" value="Peptidase_M90_mtfA"/>
    <property type="match status" value="1"/>
</dbReference>
<feature type="transmembrane region" description="Helical" evidence="1">
    <location>
        <begin position="12"/>
        <end position="30"/>
    </location>
</feature>
<evidence type="ECO:0000256" key="1">
    <source>
        <dbReference type="SAM" id="Phobius"/>
    </source>
</evidence>
<keyword evidence="1" id="KW-0812">Transmembrane</keyword>
<dbReference type="InterPro" id="IPR010384">
    <property type="entry name" value="MtfA_fam"/>
</dbReference>
<dbReference type="GO" id="GO:0005829">
    <property type="term" value="C:cytosol"/>
    <property type="evidence" value="ECO:0007669"/>
    <property type="project" value="TreeGrafter"/>
</dbReference>
<evidence type="ECO:0008006" key="3">
    <source>
        <dbReference type="Google" id="ProtNLM"/>
    </source>
</evidence>
<dbReference type="SUPFAM" id="SSF55486">
    <property type="entry name" value="Metalloproteases ('zincins'), catalytic domain"/>
    <property type="match status" value="1"/>
</dbReference>